<sequence length="96" mass="10186">MNASWADPTVTWTLGPVTDWYRSGDRSAVLLGDQYLALSPDATTVVAAVVRSPMTVEHLLDAVVAAGPTTDRAILTETVVTLITAGVLAAEFEREV</sequence>
<dbReference type="AlphaFoldDB" id="A0A6J6RWH3"/>
<dbReference type="EMBL" id="CAEZXR010000337">
    <property type="protein sequence ID" value="CAB4726678.1"/>
    <property type="molecule type" value="Genomic_DNA"/>
</dbReference>
<gene>
    <name evidence="1" type="ORF">UFOPK2579_02335</name>
</gene>
<proteinExistence type="predicted"/>
<name>A0A6J6RWH3_9ZZZZ</name>
<accession>A0A6J6RWH3</accession>
<evidence type="ECO:0000313" key="1">
    <source>
        <dbReference type="EMBL" id="CAB4726678.1"/>
    </source>
</evidence>
<reference evidence="1" key="1">
    <citation type="submission" date="2020-05" db="EMBL/GenBank/DDBJ databases">
        <authorList>
            <person name="Chiriac C."/>
            <person name="Salcher M."/>
            <person name="Ghai R."/>
            <person name="Kavagutti S V."/>
        </authorList>
    </citation>
    <scope>NUCLEOTIDE SEQUENCE</scope>
</reference>
<organism evidence="1">
    <name type="scientific">freshwater metagenome</name>
    <dbReference type="NCBI Taxonomy" id="449393"/>
    <lineage>
        <taxon>unclassified sequences</taxon>
        <taxon>metagenomes</taxon>
        <taxon>ecological metagenomes</taxon>
    </lineage>
</organism>
<protein>
    <submittedName>
        <fullName evidence="1">Unannotated protein</fullName>
    </submittedName>
</protein>